<evidence type="ECO:0000259" key="3">
    <source>
        <dbReference type="PROSITE" id="PS50003"/>
    </source>
</evidence>
<feature type="non-terminal residue" evidence="4">
    <location>
        <position position="1"/>
    </location>
</feature>
<dbReference type="InterPro" id="IPR011993">
    <property type="entry name" value="PH-like_dom_sf"/>
</dbReference>
<evidence type="ECO:0000313" key="5">
    <source>
        <dbReference type="Proteomes" id="UP000193642"/>
    </source>
</evidence>
<reference evidence="4 5" key="1">
    <citation type="submission" date="2016-07" db="EMBL/GenBank/DDBJ databases">
        <title>Pervasive Adenine N6-methylation of Active Genes in Fungi.</title>
        <authorList>
            <consortium name="DOE Joint Genome Institute"/>
            <person name="Mondo S.J."/>
            <person name="Dannebaum R.O."/>
            <person name="Kuo R.C."/>
            <person name="Labutti K."/>
            <person name="Haridas S."/>
            <person name="Kuo A."/>
            <person name="Salamov A."/>
            <person name="Ahrendt S.R."/>
            <person name="Lipzen A."/>
            <person name="Sullivan W."/>
            <person name="Andreopoulos W.B."/>
            <person name="Clum A."/>
            <person name="Lindquist E."/>
            <person name="Daum C."/>
            <person name="Ramamoorthy G.K."/>
            <person name="Gryganskyi A."/>
            <person name="Culley D."/>
            <person name="Magnuson J.K."/>
            <person name="James T.Y."/>
            <person name="O'Malley M.A."/>
            <person name="Stajich J.E."/>
            <person name="Spatafora J.W."/>
            <person name="Visel A."/>
            <person name="Grigoriev I.V."/>
        </authorList>
    </citation>
    <scope>NUCLEOTIDE SEQUENCE [LARGE SCALE GENOMIC DNA]</scope>
    <source>
        <strain evidence="4 5">JEL800</strain>
    </source>
</reference>
<dbReference type="InterPro" id="IPR001849">
    <property type="entry name" value="PH_domain"/>
</dbReference>
<organism evidence="4 5">
    <name type="scientific">Rhizoclosmatium globosum</name>
    <dbReference type="NCBI Taxonomy" id="329046"/>
    <lineage>
        <taxon>Eukaryota</taxon>
        <taxon>Fungi</taxon>
        <taxon>Fungi incertae sedis</taxon>
        <taxon>Chytridiomycota</taxon>
        <taxon>Chytridiomycota incertae sedis</taxon>
        <taxon>Chytridiomycetes</taxon>
        <taxon>Chytridiales</taxon>
        <taxon>Chytriomycetaceae</taxon>
        <taxon>Rhizoclosmatium</taxon>
    </lineage>
</organism>
<dbReference type="PROSITE" id="PS50003">
    <property type="entry name" value="PH_DOMAIN"/>
    <property type="match status" value="1"/>
</dbReference>
<feature type="coiled-coil region" evidence="1">
    <location>
        <begin position="279"/>
        <end position="343"/>
    </location>
</feature>
<protein>
    <recommendedName>
        <fullName evidence="3">PH domain-containing protein</fullName>
    </recommendedName>
</protein>
<evidence type="ECO:0000256" key="1">
    <source>
        <dbReference type="SAM" id="Coils"/>
    </source>
</evidence>
<gene>
    <name evidence="4" type="ORF">BCR33DRAFT_723202</name>
</gene>
<feature type="region of interest" description="Disordered" evidence="2">
    <location>
        <begin position="211"/>
        <end position="270"/>
    </location>
</feature>
<dbReference type="CDD" id="cd00821">
    <property type="entry name" value="PH"/>
    <property type="match status" value="1"/>
</dbReference>
<comment type="caution">
    <text evidence="4">The sequence shown here is derived from an EMBL/GenBank/DDBJ whole genome shotgun (WGS) entry which is preliminary data.</text>
</comment>
<evidence type="ECO:0000256" key="2">
    <source>
        <dbReference type="SAM" id="MobiDB-lite"/>
    </source>
</evidence>
<feature type="domain" description="PH" evidence="3">
    <location>
        <begin position="79"/>
        <end position="181"/>
    </location>
</feature>
<dbReference type="Gene3D" id="2.30.29.30">
    <property type="entry name" value="Pleckstrin-homology domain (PH domain)/Phosphotyrosine-binding domain (PTB)"/>
    <property type="match status" value="1"/>
</dbReference>
<keyword evidence="1" id="KW-0175">Coiled coil</keyword>
<dbReference type="Pfam" id="PF00169">
    <property type="entry name" value="PH"/>
    <property type="match status" value="1"/>
</dbReference>
<feature type="compositionally biased region" description="Low complexity" evidence="2">
    <location>
        <begin position="223"/>
        <end position="255"/>
    </location>
</feature>
<keyword evidence="5" id="KW-1185">Reference proteome</keyword>
<dbReference type="AlphaFoldDB" id="A0A1Y2BEK2"/>
<dbReference type="SMART" id="SM00233">
    <property type="entry name" value="PH"/>
    <property type="match status" value="1"/>
</dbReference>
<name>A0A1Y2BEK2_9FUNG</name>
<feature type="compositionally biased region" description="Basic and acidic residues" evidence="2">
    <location>
        <begin position="261"/>
        <end position="270"/>
    </location>
</feature>
<evidence type="ECO:0000313" key="4">
    <source>
        <dbReference type="EMBL" id="ORY33194.1"/>
    </source>
</evidence>
<dbReference type="Proteomes" id="UP000193642">
    <property type="component" value="Unassembled WGS sequence"/>
</dbReference>
<proteinExistence type="predicted"/>
<dbReference type="OrthoDB" id="2161837at2759"/>
<dbReference type="EMBL" id="MCGO01000068">
    <property type="protein sequence ID" value="ORY33194.1"/>
    <property type="molecule type" value="Genomic_DNA"/>
</dbReference>
<dbReference type="SUPFAM" id="SSF50729">
    <property type="entry name" value="PH domain-like"/>
    <property type="match status" value="1"/>
</dbReference>
<sequence length="371" mass="40942">LSSARLDDLMSAISVSEYTCEGFEVDSLYGEDYFDDVDVEVARSSVSASGFRRSGDSGSVPSLVAEDSATTLAGLQNAMATVSGSLLKLNAPSEADPTMWKVRYCVLAESGSLFLFKSNAPSAQPVAMLAVAACSAYQDFADGSWIVTVHGDAVVKKSWTFKCPDEATMALWVRSINRIVGATVANSMDQPQQHQQPALLLPHVPLRTHSIAQRRTDSPPTTPTSAVSSSSYEPPRVARSASQSHHIQQRSISQSRNTTSQEEREATQRARHQEYLDTMAKYEHTLRVKKEAVERAKAERARVVREALEREREEAEREVQRVKEEREREKKLALEQLENSRKMMGAATTKAVKHNGPVMMTNGAMAGMFMR</sequence>
<accession>A0A1Y2BEK2</accession>